<dbReference type="RefSeq" id="WP_126629827.1">
    <property type="nucleotide sequence ID" value="NZ_BIFT01000002.1"/>
</dbReference>
<dbReference type="AlphaFoldDB" id="A0A402BE38"/>
<dbReference type="EMBL" id="BIFT01000002">
    <property type="protein sequence ID" value="GCE29589.1"/>
    <property type="molecule type" value="Genomic_DNA"/>
</dbReference>
<reference evidence="2" key="1">
    <citation type="submission" date="2018-12" db="EMBL/GenBank/DDBJ databases">
        <title>Tengunoibacter tsumagoiensis gen. nov., sp. nov., Dictyobacter kobayashii sp. nov., D. alpinus sp. nov., and D. joshuensis sp. nov. and description of Dictyobacteraceae fam. nov. within the order Ktedonobacterales isolated from Tengu-no-mugimeshi.</title>
        <authorList>
            <person name="Wang C.M."/>
            <person name="Zheng Y."/>
            <person name="Sakai Y."/>
            <person name="Toyoda A."/>
            <person name="Minakuchi Y."/>
            <person name="Abe K."/>
            <person name="Yokota A."/>
            <person name="Yabe S."/>
        </authorList>
    </citation>
    <scope>NUCLEOTIDE SEQUENCE [LARGE SCALE GENOMIC DNA]</scope>
    <source>
        <strain evidence="2">Uno16</strain>
    </source>
</reference>
<keyword evidence="2" id="KW-1185">Reference proteome</keyword>
<dbReference type="Pfam" id="PF19452">
    <property type="entry name" value="DUF5990"/>
    <property type="match status" value="1"/>
</dbReference>
<dbReference type="OrthoDB" id="8796340at2"/>
<dbReference type="Proteomes" id="UP000287171">
    <property type="component" value="Unassembled WGS sequence"/>
</dbReference>
<gene>
    <name evidence="1" type="ORF">KDA_50730</name>
</gene>
<evidence type="ECO:0000313" key="2">
    <source>
        <dbReference type="Proteomes" id="UP000287171"/>
    </source>
</evidence>
<comment type="caution">
    <text evidence="1">The sequence shown here is derived from an EMBL/GenBank/DDBJ whole genome shotgun (WGS) entry which is preliminary data.</text>
</comment>
<name>A0A402BE38_9CHLR</name>
<accession>A0A402BE38</accession>
<dbReference type="InterPro" id="IPR046032">
    <property type="entry name" value="DUF5990"/>
</dbReference>
<protein>
    <submittedName>
        <fullName evidence="1">Uncharacterized protein</fullName>
    </submittedName>
</protein>
<proteinExistence type="predicted"/>
<evidence type="ECO:0000313" key="1">
    <source>
        <dbReference type="EMBL" id="GCE29589.1"/>
    </source>
</evidence>
<sequence length="152" mass="16969">MTATRAETATVRLQLTCMQPPDTSYLPESTIFGLQDRQQNVHSGQQNPDSSISYDIEVPVERTLQTDSVRFRGPYVHGTPTVPFLYLSLKRLEGEQASWIRRLKIPLPMVTWDEIDTVAGTTLFVARIAGTGSGTVPLLNGGWTKRDNHHSM</sequence>
<organism evidence="1 2">
    <name type="scientific">Dictyobacter alpinus</name>
    <dbReference type="NCBI Taxonomy" id="2014873"/>
    <lineage>
        <taxon>Bacteria</taxon>
        <taxon>Bacillati</taxon>
        <taxon>Chloroflexota</taxon>
        <taxon>Ktedonobacteria</taxon>
        <taxon>Ktedonobacterales</taxon>
        <taxon>Dictyobacteraceae</taxon>
        <taxon>Dictyobacter</taxon>
    </lineage>
</organism>